<organism evidence="1 2">
    <name type="scientific">Xenorhabdus khoisanae</name>
    <dbReference type="NCBI Taxonomy" id="880157"/>
    <lineage>
        <taxon>Bacteria</taxon>
        <taxon>Pseudomonadati</taxon>
        <taxon>Pseudomonadota</taxon>
        <taxon>Gammaproteobacteria</taxon>
        <taxon>Enterobacterales</taxon>
        <taxon>Morganellaceae</taxon>
        <taxon>Xenorhabdus</taxon>
    </lineage>
</organism>
<name>A0A0J5FTK5_9GAMM</name>
<protein>
    <submittedName>
        <fullName evidence="1">Uncharacterized protein</fullName>
    </submittedName>
</protein>
<dbReference type="EMBL" id="LFCV01000048">
    <property type="protein sequence ID" value="KMJ45601.1"/>
    <property type="molecule type" value="Genomic_DNA"/>
</dbReference>
<keyword evidence="2" id="KW-1185">Reference proteome</keyword>
<accession>A0A0J5FTK5</accession>
<evidence type="ECO:0000313" key="1">
    <source>
        <dbReference type="EMBL" id="KMJ45601.1"/>
    </source>
</evidence>
<proteinExistence type="predicted"/>
<evidence type="ECO:0000313" key="2">
    <source>
        <dbReference type="Proteomes" id="UP000036277"/>
    </source>
</evidence>
<comment type="caution">
    <text evidence="1">The sequence shown here is derived from an EMBL/GenBank/DDBJ whole genome shotgun (WGS) entry which is preliminary data.</text>
</comment>
<gene>
    <name evidence="1" type="ORF">AB204_08230</name>
</gene>
<dbReference type="PATRIC" id="fig|880157.4.peg.1742"/>
<dbReference type="OrthoDB" id="6447156at2"/>
<reference evidence="1 2" key="1">
    <citation type="submission" date="2015-06" db="EMBL/GenBank/DDBJ databases">
        <title>Draft Whole-Genome Sequence of the Entomopathogenic Bacterium Xenorhabdus khoisanae.</title>
        <authorList>
            <person name="Naidoo S."/>
            <person name="Featherston J."/>
            <person name="Gray V.M."/>
        </authorList>
    </citation>
    <scope>NUCLEOTIDE SEQUENCE [LARGE SCALE GENOMIC DNA]</scope>
    <source>
        <strain evidence="1 2">MCB</strain>
    </source>
</reference>
<sequence>MYLAPNILAFINQEAACGRNWRPGYNTGANDLYFSPIPGCTNPAEQWQHLHLSYTYQDTLHYLGGKVSILHSIHLYKHGRWNIQAITRFPRPMQLAIISVQIFWTPPPTR</sequence>
<dbReference type="Proteomes" id="UP000036277">
    <property type="component" value="Unassembled WGS sequence"/>
</dbReference>
<dbReference type="RefSeq" id="WP_152671515.1">
    <property type="nucleotide sequence ID" value="NZ_CAWMBG010000048.1"/>
</dbReference>
<dbReference type="AlphaFoldDB" id="A0A0J5FTK5"/>